<feature type="transmembrane region" description="Helical" evidence="7">
    <location>
        <begin position="212"/>
        <end position="231"/>
    </location>
</feature>
<comment type="caution">
    <text evidence="9">The sequence shown here is derived from an EMBL/GenBank/DDBJ whole genome shotgun (WGS) entry which is preliminary data.</text>
</comment>
<evidence type="ECO:0000256" key="1">
    <source>
        <dbReference type="ARBA" id="ARBA00004651"/>
    </source>
</evidence>
<keyword evidence="6 7" id="KW-0472">Membrane</keyword>
<evidence type="ECO:0000256" key="3">
    <source>
        <dbReference type="ARBA" id="ARBA00022475"/>
    </source>
</evidence>
<dbReference type="PANTHER" id="PTHR30012:SF0">
    <property type="entry name" value="TYPE II SECRETION SYSTEM PROTEIN F-RELATED"/>
    <property type="match status" value="1"/>
</dbReference>
<evidence type="ECO:0000256" key="2">
    <source>
        <dbReference type="ARBA" id="ARBA00005745"/>
    </source>
</evidence>
<keyword evidence="5 7" id="KW-1133">Transmembrane helix</keyword>
<accession>A0A6I4LXL4</accession>
<reference evidence="9 10" key="1">
    <citation type="submission" date="2019-01" db="EMBL/GenBank/DDBJ databases">
        <title>Sphingorhabdus lacus sp.nov., isolated from an oligotrophic freshwater lake.</title>
        <authorList>
            <person name="Park M."/>
        </authorList>
    </citation>
    <scope>NUCLEOTIDE SEQUENCE [LARGE SCALE GENOMIC DNA]</scope>
    <source>
        <strain evidence="9 10">IMCC26285</strain>
    </source>
</reference>
<feature type="domain" description="Type II secretion system protein GspF" evidence="8">
    <location>
        <begin position="262"/>
        <end position="382"/>
    </location>
</feature>
<evidence type="ECO:0000256" key="6">
    <source>
        <dbReference type="ARBA" id="ARBA00023136"/>
    </source>
</evidence>
<keyword evidence="4 7" id="KW-0812">Transmembrane</keyword>
<protein>
    <submittedName>
        <fullName evidence="9">Type II secretion system protein</fullName>
    </submittedName>
</protein>
<dbReference type="EMBL" id="SDWJ01000001">
    <property type="protein sequence ID" value="MVZ96584.1"/>
    <property type="molecule type" value="Genomic_DNA"/>
</dbReference>
<keyword evidence="3" id="KW-1003">Cell membrane</keyword>
<dbReference type="InterPro" id="IPR018076">
    <property type="entry name" value="T2SS_GspF_dom"/>
</dbReference>
<name>A0A6I4LXL4_9SPHN</name>
<dbReference type="Pfam" id="PF00482">
    <property type="entry name" value="T2SSF"/>
    <property type="match status" value="2"/>
</dbReference>
<feature type="domain" description="Type II secretion system protein GspF" evidence="8">
    <location>
        <begin position="62"/>
        <end position="182"/>
    </location>
</feature>
<dbReference type="PANTHER" id="PTHR30012">
    <property type="entry name" value="GENERAL SECRETION PATHWAY PROTEIN"/>
    <property type="match status" value="1"/>
</dbReference>
<comment type="similarity">
    <text evidence="2">Belongs to the GSP F family.</text>
</comment>
<dbReference type="RefSeq" id="WP_160352552.1">
    <property type="nucleotide sequence ID" value="NZ_SDWJ01000001.1"/>
</dbReference>
<evidence type="ECO:0000313" key="10">
    <source>
        <dbReference type="Proteomes" id="UP000471147"/>
    </source>
</evidence>
<feature type="transmembrane region" description="Helical" evidence="7">
    <location>
        <begin position="358"/>
        <end position="385"/>
    </location>
</feature>
<dbReference type="GO" id="GO:0005886">
    <property type="term" value="C:plasma membrane"/>
    <property type="evidence" value="ECO:0007669"/>
    <property type="project" value="UniProtKB-SubCell"/>
</dbReference>
<evidence type="ECO:0000256" key="7">
    <source>
        <dbReference type="SAM" id="Phobius"/>
    </source>
</evidence>
<proteinExistence type="inferred from homology"/>
<sequence length="395" mass="42067">MTNGSVGTGFVDAADHESAIQTLRRGGARPILVTAVDNKTAKTPKAKVNRKIRLASISLTGELAVLLNAGLPLDRSLSLAIANVEDAEAATQFSALLDEVRTGVPLSQAMQRRQDIFSPAAAAMTEAGEANGSLGPALTRLAEMLERAEALRRLIATSMIYPISLTIIAVGVILLMLLFVVPQFESLFGQAKDRLPPASIFVMGASRFVRDWGWWMLAATVALVFVIRQFLARPAMRSVTDRVILRIPQLGMLVRYIETARFARTLGVLIDGNVPLPHALMLARRTVANSHIGNAVAQVADGVREGGGLAAPLATANVFPKLAIGFLRTGEETSQLGPMLGRLADVLDRDVGIRIQRLIGILTPIITIILGASVAAIIASIMSAIMGFNELAIST</sequence>
<dbReference type="Gene3D" id="1.20.81.30">
    <property type="entry name" value="Type II secretion system (T2SS), domain F"/>
    <property type="match status" value="2"/>
</dbReference>
<dbReference type="InterPro" id="IPR003004">
    <property type="entry name" value="GspF/PilC"/>
</dbReference>
<comment type="subcellular location">
    <subcellularLocation>
        <location evidence="1">Cell membrane</location>
        <topology evidence="1">Multi-pass membrane protein</topology>
    </subcellularLocation>
</comment>
<evidence type="ECO:0000256" key="5">
    <source>
        <dbReference type="ARBA" id="ARBA00022989"/>
    </source>
</evidence>
<dbReference type="Proteomes" id="UP000471147">
    <property type="component" value="Unassembled WGS sequence"/>
</dbReference>
<dbReference type="PRINTS" id="PR00812">
    <property type="entry name" value="BCTERIALGSPF"/>
</dbReference>
<dbReference type="AlphaFoldDB" id="A0A6I4LXL4"/>
<dbReference type="OrthoDB" id="9805682at2"/>
<gene>
    <name evidence="9" type="ORF">EUU23_02550</name>
</gene>
<keyword evidence="10" id="KW-1185">Reference proteome</keyword>
<evidence type="ECO:0000313" key="9">
    <source>
        <dbReference type="EMBL" id="MVZ96584.1"/>
    </source>
</evidence>
<evidence type="ECO:0000259" key="8">
    <source>
        <dbReference type="Pfam" id="PF00482"/>
    </source>
</evidence>
<organism evidence="9 10">
    <name type="scientific">Sphingorhabdus profundilacus</name>
    <dbReference type="NCBI Taxonomy" id="2509718"/>
    <lineage>
        <taxon>Bacteria</taxon>
        <taxon>Pseudomonadati</taxon>
        <taxon>Pseudomonadota</taxon>
        <taxon>Alphaproteobacteria</taxon>
        <taxon>Sphingomonadales</taxon>
        <taxon>Sphingomonadaceae</taxon>
        <taxon>Sphingorhabdus</taxon>
    </lineage>
</organism>
<feature type="transmembrane region" description="Helical" evidence="7">
    <location>
        <begin position="154"/>
        <end position="181"/>
    </location>
</feature>
<evidence type="ECO:0000256" key="4">
    <source>
        <dbReference type="ARBA" id="ARBA00022692"/>
    </source>
</evidence>
<dbReference type="InterPro" id="IPR042094">
    <property type="entry name" value="T2SS_GspF_sf"/>
</dbReference>